<name>A9VD30_MONBE</name>
<dbReference type="Proteomes" id="UP000001357">
    <property type="component" value="Unassembled WGS sequence"/>
</dbReference>
<gene>
    <name evidence="1" type="ORF">MONBRDRAFT_39237</name>
</gene>
<dbReference type="PANTHER" id="PTHR34204:SF2">
    <property type="entry name" value="RNA-BINDING ASCH DOMAIN PROTEIN"/>
    <property type="match status" value="1"/>
</dbReference>
<dbReference type="PANTHER" id="PTHR34204">
    <property type="entry name" value="RNA-BINDING ASCH DOMAIN PROTEIN"/>
    <property type="match status" value="1"/>
</dbReference>
<dbReference type="RefSeq" id="XP_001750635.1">
    <property type="nucleotide sequence ID" value="XM_001750583.1"/>
</dbReference>
<evidence type="ECO:0000313" key="2">
    <source>
        <dbReference type="Proteomes" id="UP000001357"/>
    </source>
</evidence>
<dbReference type="KEGG" id="mbr:MONBRDRAFT_39237"/>
<proteinExistence type="predicted"/>
<reference evidence="1 2" key="1">
    <citation type="journal article" date="2008" name="Nature">
        <title>The genome of the choanoflagellate Monosiga brevicollis and the origin of metazoans.</title>
        <authorList>
            <consortium name="JGI Sequencing"/>
            <person name="King N."/>
            <person name="Westbrook M.J."/>
            <person name="Young S.L."/>
            <person name="Kuo A."/>
            <person name="Abedin M."/>
            <person name="Chapman J."/>
            <person name="Fairclough S."/>
            <person name="Hellsten U."/>
            <person name="Isogai Y."/>
            <person name="Letunic I."/>
            <person name="Marr M."/>
            <person name="Pincus D."/>
            <person name="Putnam N."/>
            <person name="Rokas A."/>
            <person name="Wright K.J."/>
            <person name="Zuzow R."/>
            <person name="Dirks W."/>
            <person name="Good M."/>
            <person name="Goodstein D."/>
            <person name="Lemons D."/>
            <person name="Li W."/>
            <person name="Lyons J.B."/>
            <person name="Morris A."/>
            <person name="Nichols S."/>
            <person name="Richter D.J."/>
            <person name="Salamov A."/>
            <person name="Bork P."/>
            <person name="Lim W.A."/>
            <person name="Manning G."/>
            <person name="Miller W.T."/>
            <person name="McGinnis W."/>
            <person name="Shapiro H."/>
            <person name="Tjian R."/>
            <person name="Grigoriev I.V."/>
            <person name="Rokhsar D."/>
        </authorList>
    </citation>
    <scope>NUCLEOTIDE SEQUENCE [LARGE SCALE GENOMIC DNA]</scope>
    <source>
        <strain evidence="2">MX1 / ATCC 50154</strain>
    </source>
</reference>
<dbReference type="InParanoid" id="A9VD30"/>
<dbReference type="eggNOG" id="ENOG502QW79">
    <property type="taxonomic scope" value="Eukaryota"/>
</dbReference>
<organism evidence="1 2">
    <name type="scientific">Monosiga brevicollis</name>
    <name type="common">Choanoflagellate</name>
    <dbReference type="NCBI Taxonomy" id="81824"/>
    <lineage>
        <taxon>Eukaryota</taxon>
        <taxon>Choanoflagellata</taxon>
        <taxon>Craspedida</taxon>
        <taxon>Salpingoecidae</taxon>
        <taxon>Monosiga</taxon>
    </lineage>
</organism>
<protein>
    <submittedName>
        <fullName evidence="1">Uncharacterized protein</fullName>
    </submittedName>
</protein>
<evidence type="ECO:0000313" key="1">
    <source>
        <dbReference type="EMBL" id="EDQ84608.1"/>
    </source>
</evidence>
<dbReference type="AlphaFoldDB" id="A9VD30"/>
<sequence length="276" mass="29747">MAMAQAEVVAGGASSLLCDLWAQLTANERVPLVAPLMARFDAWLDAEVGAQHDPPTAASWPLMPLLNVLAARVVGLLTTGQAPELHTTQAELSALQTSEASHLDATAQQQLRDLGALPATAAAMQDAARICLGISSWPLLRMLLGLRTTQGSLPLLPPPLSVCLATFNALHKPDSAARLSQGARALSKHCHRDTSSQFWGVARGPEPAQNEHALEVLARLVTNVAWINVHELPHATQVVEIRNAEGYGMRWSADGRDFRGFLEPQMVDGHEQGWRH</sequence>
<accession>A9VD30</accession>
<dbReference type="GeneID" id="5895838"/>
<dbReference type="EMBL" id="CH991584">
    <property type="protein sequence ID" value="EDQ84608.1"/>
    <property type="molecule type" value="Genomic_DNA"/>
</dbReference>
<keyword evidence="2" id="KW-1185">Reference proteome</keyword>